<dbReference type="SUPFAM" id="SSF52540">
    <property type="entry name" value="P-loop containing nucleoside triphosphate hydrolases"/>
    <property type="match status" value="2"/>
</dbReference>
<evidence type="ECO:0000313" key="8">
    <source>
        <dbReference type="Proteomes" id="UP000265515"/>
    </source>
</evidence>
<accession>A0A388L443</accession>
<dbReference type="GO" id="GO:0016787">
    <property type="term" value="F:hydrolase activity"/>
    <property type="evidence" value="ECO:0007669"/>
    <property type="project" value="UniProtKB-KW"/>
</dbReference>
<dbReference type="OrthoDB" id="1902637at2759"/>
<dbReference type="Gene3D" id="3.40.50.300">
    <property type="entry name" value="P-loop containing nucleotide triphosphate hydrolases"/>
    <property type="match status" value="2"/>
</dbReference>
<dbReference type="STRING" id="69332.A0A388L443"/>
<feature type="domain" description="DEAD/DEAH-box helicase" evidence="6">
    <location>
        <begin position="307"/>
        <end position="445"/>
    </location>
</feature>
<keyword evidence="8" id="KW-1185">Reference proteome</keyword>
<organism evidence="7 8">
    <name type="scientific">Chara braunii</name>
    <name type="common">Braun's stonewort</name>
    <dbReference type="NCBI Taxonomy" id="69332"/>
    <lineage>
        <taxon>Eukaryota</taxon>
        <taxon>Viridiplantae</taxon>
        <taxon>Streptophyta</taxon>
        <taxon>Charophyceae</taxon>
        <taxon>Charales</taxon>
        <taxon>Characeae</taxon>
        <taxon>Chara</taxon>
    </lineage>
</organism>
<dbReference type="PANTHER" id="PTHR47960">
    <property type="entry name" value="DEAD-BOX ATP-DEPENDENT RNA HELICASE 50"/>
    <property type="match status" value="1"/>
</dbReference>
<evidence type="ECO:0000256" key="5">
    <source>
        <dbReference type="SAM" id="MobiDB-lite"/>
    </source>
</evidence>
<dbReference type="Proteomes" id="UP000265515">
    <property type="component" value="Unassembled WGS sequence"/>
</dbReference>
<feature type="compositionally biased region" description="Acidic residues" evidence="5">
    <location>
        <begin position="568"/>
        <end position="580"/>
    </location>
</feature>
<feature type="region of interest" description="Disordered" evidence="5">
    <location>
        <begin position="1"/>
        <end position="129"/>
    </location>
</feature>
<dbReference type="Gramene" id="GBG77012">
    <property type="protein sequence ID" value="GBG77012"/>
    <property type="gene ID" value="CBR_g23342"/>
</dbReference>
<dbReference type="GO" id="GO:0003676">
    <property type="term" value="F:nucleic acid binding"/>
    <property type="evidence" value="ECO:0007669"/>
    <property type="project" value="InterPro"/>
</dbReference>
<dbReference type="InterPro" id="IPR027417">
    <property type="entry name" value="P-loop_NTPase"/>
</dbReference>
<keyword evidence="3" id="KW-0347">Helicase</keyword>
<dbReference type="GO" id="GO:0005524">
    <property type="term" value="F:ATP binding"/>
    <property type="evidence" value="ECO:0007669"/>
    <property type="project" value="UniProtKB-KW"/>
</dbReference>
<dbReference type="EMBL" id="BFEA01000258">
    <property type="protein sequence ID" value="GBG77012.1"/>
    <property type="molecule type" value="Genomic_DNA"/>
</dbReference>
<feature type="compositionally biased region" description="Basic and acidic residues" evidence="5">
    <location>
        <begin position="104"/>
        <end position="120"/>
    </location>
</feature>
<gene>
    <name evidence="7" type="ORF">CBR_g23342</name>
</gene>
<feature type="region of interest" description="Disordered" evidence="5">
    <location>
        <begin position="564"/>
        <end position="616"/>
    </location>
</feature>
<dbReference type="GO" id="GO:0004386">
    <property type="term" value="F:helicase activity"/>
    <property type="evidence" value="ECO:0007669"/>
    <property type="project" value="UniProtKB-KW"/>
</dbReference>
<keyword evidence="4" id="KW-0067">ATP-binding</keyword>
<dbReference type="AlphaFoldDB" id="A0A388L443"/>
<evidence type="ECO:0000259" key="6">
    <source>
        <dbReference type="Pfam" id="PF00270"/>
    </source>
</evidence>
<keyword evidence="1" id="KW-0547">Nucleotide-binding</keyword>
<evidence type="ECO:0000256" key="3">
    <source>
        <dbReference type="ARBA" id="ARBA00022806"/>
    </source>
</evidence>
<comment type="caution">
    <text evidence="7">The sequence shown here is derived from an EMBL/GenBank/DDBJ whole genome shotgun (WGS) entry which is preliminary data.</text>
</comment>
<name>A0A388L443_CHABU</name>
<feature type="compositionally biased region" description="Basic residues" evidence="5">
    <location>
        <begin position="35"/>
        <end position="45"/>
    </location>
</feature>
<feature type="compositionally biased region" description="Basic residues" evidence="5">
    <location>
        <begin position="11"/>
        <end position="23"/>
    </location>
</feature>
<evidence type="ECO:0000313" key="7">
    <source>
        <dbReference type="EMBL" id="GBG77012.1"/>
    </source>
</evidence>
<evidence type="ECO:0000256" key="4">
    <source>
        <dbReference type="ARBA" id="ARBA00022840"/>
    </source>
</evidence>
<reference evidence="7 8" key="1">
    <citation type="journal article" date="2018" name="Cell">
        <title>The Chara Genome: Secondary Complexity and Implications for Plant Terrestrialization.</title>
        <authorList>
            <person name="Nishiyama T."/>
            <person name="Sakayama H."/>
            <person name="Vries J.D."/>
            <person name="Buschmann H."/>
            <person name="Saint-Marcoux D."/>
            <person name="Ullrich K.K."/>
            <person name="Haas F.B."/>
            <person name="Vanderstraeten L."/>
            <person name="Becker D."/>
            <person name="Lang D."/>
            <person name="Vosolsobe S."/>
            <person name="Rombauts S."/>
            <person name="Wilhelmsson P.K.I."/>
            <person name="Janitza P."/>
            <person name="Kern R."/>
            <person name="Heyl A."/>
            <person name="Rumpler F."/>
            <person name="Villalobos L.I.A.C."/>
            <person name="Clay J.M."/>
            <person name="Skokan R."/>
            <person name="Toyoda A."/>
            <person name="Suzuki Y."/>
            <person name="Kagoshima H."/>
            <person name="Schijlen E."/>
            <person name="Tajeshwar N."/>
            <person name="Catarino B."/>
            <person name="Hetherington A.J."/>
            <person name="Saltykova A."/>
            <person name="Bonnot C."/>
            <person name="Breuninger H."/>
            <person name="Symeonidi A."/>
            <person name="Radhakrishnan G.V."/>
            <person name="Van Nieuwerburgh F."/>
            <person name="Deforce D."/>
            <person name="Chang C."/>
            <person name="Karol K.G."/>
            <person name="Hedrich R."/>
            <person name="Ulvskov P."/>
            <person name="Glockner G."/>
            <person name="Delwiche C.F."/>
            <person name="Petrasek J."/>
            <person name="Van de Peer Y."/>
            <person name="Friml J."/>
            <person name="Beilby M."/>
            <person name="Dolan L."/>
            <person name="Kohara Y."/>
            <person name="Sugano S."/>
            <person name="Fujiyama A."/>
            <person name="Delaux P.-M."/>
            <person name="Quint M."/>
            <person name="TheiBen G."/>
            <person name="Hagemann M."/>
            <person name="Harholt J."/>
            <person name="Dunand C."/>
            <person name="Zachgo S."/>
            <person name="Langdale J."/>
            <person name="Maumus F."/>
            <person name="Straeten D.V.D."/>
            <person name="Gould S.B."/>
            <person name="Rensing S.A."/>
        </authorList>
    </citation>
    <scope>NUCLEOTIDE SEQUENCE [LARGE SCALE GENOMIC DNA]</scope>
    <source>
        <strain evidence="7 8">S276</strain>
    </source>
</reference>
<feature type="region of interest" description="Disordered" evidence="5">
    <location>
        <begin position="258"/>
        <end position="290"/>
    </location>
</feature>
<keyword evidence="2" id="KW-0378">Hydrolase</keyword>
<proteinExistence type="predicted"/>
<evidence type="ECO:0000256" key="2">
    <source>
        <dbReference type="ARBA" id="ARBA00022801"/>
    </source>
</evidence>
<dbReference type="InterPro" id="IPR011545">
    <property type="entry name" value="DEAD/DEAH_box_helicase_dom"/>
</dbReference>
<protein>
    <recommendedName>
        <fullName evidence="6">DEAD/DEAH-box helicase domain-containing protein</fullName>
    </recommendedName>
</protein>
<sequence length="736" mass="80787">MAGTGQEYAARKKAKASRKRLRAKHGDVGNETSAAKRRRRKKHRRVCEAMCYSLPTPENPFNEAELKGVKTPSRKRKPTPGAIETSGKKSDAKKAAVTRGGSRTGREREEEEGEGLRVGERTLPGNGCGDGDGVWDGDGKQQQRRSIFPPFRKNLWPFGPSGKGELQGIDDKRLPSDFRRCFFIATGQIRSYKVGGKLGEGLKERGLQEGGGVGDGDVKKGKQGEPLLFERRCWEGCLRGRDVLGVLPPPAQRSVLLLNRPDRNTSPTISSNSKRDPYSSVSMSEQHDPQCGTLGFAERESSGVLGYLLPAVFHLKAQQPAVKAGEGPIALIVVATAERAREVRRVCKPLQDVMGFRCVSVHSQAPIGHQIEGLGCQVVEMVVGTAARLSELLRCEGIRLGRVSFFVLHDVDELLQTADDQNPAAEQLSQIASAVRSDRQVVFLSRKFSVPVNVLLGKLWLPAAASSNPIIARAANEVSNLAIAVGVTQTVCVCSQEKKTAKIASFLGEIREGEKESRVKSRTVVLTRGEEVIASIARVLKKAKHRTELVTEAQIKADRLSAMKAQEVEEGDEEGEEDVDKQEGIDGGYDSDVSEEMGVRRQRQGEQGVKRRTKKKQCSRRKQLKVTRVGDDFRVGRATVLIATASALSKLGMDLESVPCLVFYDFPGSFQEYLCQISKVARKTARARIHSLFTKEDALQAVDLVAHLEECGQLVDDKLQKIANAVLTVRKQQQQR</sequence>
<dbReference type="Pfam" id="PF00270">
    <property type="entry name" value="DEAD"/>
    <property type="match status" value="1"/>
</dbReference>
<evidence type="ECO:0000256" key="1">
    <source>
        <dbReference type="ARBA" id="ARBA00022741"/>
    </source>
</evidence>